<protein>
    <recommendedName>
        <fullName evidence="4">Lipoprotein</fullName>
    </recommendedName>
</protein>
<gene>
    <name evidence="2" type="ORF">F3059_13305</name>
</gene>
<comment type="caution">
    <text evidence="2">The sequence shown here is derived from an EMBL/GenBank/DDBJ whole genome shotgun (WGS) entry which is preliminary data.</text>
</comment>
<evidence type="ECO:0008006" key="4">
    <source>
        <dbReference type="Google" id="ProtNLM"/>
    </source>
</evidence>
<organism evidence="2 3">
    <name type="scientific">Salibacter halophilus</name>
    <dbReference type="NCBI Taxonomy" id="1803916"/>
    <lineage>
        <taxon>Bacteria</taxon>
        <taxon>Pseudomonadati</taxon>
        <taxon>Bacteroidota</taxon>
        <taxon>Flavobacteriia</taxon>
        <taxon>Flavobacteriales</taxon>
        <taxon>Salibacteraceae</taxon>
        <taxon>Salibacter</taxon>
    </lineage>
</organism>
<sequence length="143" mass="16848">MNFKTYFSLLSLVLLFASCTLLMPEEKRQCYSTLKDFADEYWSFTSHDSILLETKKMFNKTVEVDGDIPNCVKKMDTNDIKRLFGTPHQIVYKKNQIRRYYYFSLMSCYPSLEESRFCSYYAFYFNNNGICTDIGVSGKQTSH</sequence>
<keyword evidence="1" id="KW-0732">Signal</keyword>
<evidence type="ECO:0000313" key="2">
    <source>
        <dbReference type="EMBL" id="KAB1062048.1"/>
    </source>
</evidence>
<dbReference type="RefSeq" id="WP_151170100.1">
    <property type="nucleotide sequence ID" value="NZ_WACR01000013.1"/>
</dbReference>
<feature type="signal peptide" evidence="1">
    <location>
        <begin position="1"/>
        <end position="23"/>
    </location>
</feature>
<dbReference type="OrthoDB" id="332676at2"/>
<accession>A0A6N6M184</accession>
<dbReference type="AlphaFoldDB" id="A0A6N6M184"/>
<evidence type="ECO:0000256" key="1">
    <source>
        <dbReference type="SAM" id="SignalP"/>
    </source>
</evidence>
<proteinExistence type="predicted"/>
<name>A0A6N6M184_9FLAO</name>
<reference evidence="2 3" key="1">
    <citation type="submission" date="2019-09" db="EMBL/GenBank/DDBJ databases">
        <title>Genomes of Cryomorphaceae.</title>
        <authorList>
            <person name="Bowman J.P."/>
        </authorList>
    </citation>
    <scope>NUCLEOTIDE SEQUENCE [LARGE SCALE GENOMIC DNA]</scope>
    <source>
        <strain evidence="2 3">KCTC 52047</strain>
    </source>
</reference>
<dbReference type="Proteomes" id="UP000435357">
    <property type="component" value="Unassembled WGS sequence"/>
</dbReference>
<keyword evidence="3" id="KW-1185">Reference proteome</keyword>
<evidence type="ECO:0000313" key="3">
    <source>
        <dbReference type="Proteomes" id="UP000435357"/>
    </source>
</evidence>
<dbReference type="PROSITE" id="PS51257">
    <property type="entry name" value="PROKAR_LIPOPROTEIN"/>
    <property type="match status" value="1"/>
</dbReference>
<dbReference type="EMBL" id="WACR01000013">
    <property type="protein sequence ID" value="KAB1062048.1"/>
    <property type="molecule type" value="Genomic_DNA"/>
</dbReference>
<feature type="chain" id="PRO_5026777655" description="Lipoprotein" evidence="1">
    <location>
        <begin position="24"/>
        <end position="143"/>
    </location>
</feature>